<dbReference type="Proteomes" id="UP001142592">
    <property type="component" value="Unassembled WGS sequence"/>
</dbReference>
<feature type="signal peptide" evidence="1">
    <location>
        <begin position="1"/>
        <end position="17"/>
    </location>
</feature>
<sequence length="280" mass="32751">MKLLFCLLVLCSIGVKAQTDLKFDKLLIDCEDKWVAVKAEDSIHYYFGFIYLDNSAGLTFNLEGTFRIDSLSRYIARKNKNMKLRLAPNKVVVAEIPASRLAELKVQAKPDWLSRFRTDDQNADRLFRWGSTYNRWGDAKKALKFLKQARSKDRNYPGLDREFFWAYNGQKQEVLANLYLGEALADVSEGRQTNCELYKSLVFKQTNSNELKQAEEMYYYAIKECIDETAKADMAFNIAFQYYKLMNKEKLKQWENEVTRWIVPNESYSEKVKKMSTALN</sequence>
<protein>
    <recommendedName>
        <fullName evidence="4">Tetratricopeptide repeat protein</fullName>
    </recommendedName>
</protein>
<comment type="caution">
    <text evidence="2">The sequence shown here is derived from an EMBL/GenBank/DDBJ whole genome shotgun (WGS) entry which is preliminary data.</text>
</comment>
<proteinExistence type="predicted"/>
<organism evidence="2 3">
    <name type="scientific">Pedobacter agri</name>
    <dbReference type="NCBI Taxonomy" id="454586"/>
    <lineage>
        <taxon>Bacteria</taxon>
        <taxon>Pseudomonadati</taxon>
        <taxon>Bacteroidota</taxon>
        <taxon>Sphingobacteriia</taxon>
        <taxon>Sphingobacteriales</taxon>
        <taxon>Sphingobacteriaceae</taxon>
        <taxon>Pedobacter</taxon>
    </lineage>
</organism>
<dbReference type="InterPro" id="IPR011990">
    <property type="entry name" value="TPR-like_helical_dom_sf"/>
</dbReference>
<gene>
    <name evidence="2" type="ORF">OQZ29_06495</name>
</gene>
<keyword evidence="3" id="KW-1185">Reference proteome</keyword>
<evidence type="ECO:0000313" key="3">
    <source>
        <dbReference type="Proteomes" id="UP001142592"/>
    </source>
</evidence>
<keyword evidence="1" id="KW-0732">Signal</keyword>
<evidence type="ECO:0000313" key="2">
    <source>
        <dbReference type="EMBL" id="MCX3264386.1"/>
    </source>
</evidence>
<evidence type="ECO:0000256" key="1">
    <source>
        <dbReference type="SAM" id="SignalP"/>
    </source>
</evidence>
<reference evidence="2" key="1">
    <citation type="submission" date="2022-11" db="EMBL/GenBank/DDBJ databases">
        <authorList>
            <person name="Graham C."/>
            <person name="Newman J.D."/>
        </authorList>
    </citation>
    <scope>NUCLEOTIDE SEQUENCE</scope>
    <source>
        <strain evidence="2">DSM 19486</strain>
    </source>
</reference>
<dbReference type="AlphaFoldDB" id="A0A9X3I857"/>
<dbReference type="EMBL" id="JAPJUH010000002">
    <property type="protein sequence ID" value="MCX3264386.1"/>
    <property type="molecule type" value="Genomic_DNA"/>
</dbReference>
<evidence type="ECO:0008006" key="4">
    <source>
        <dbReference type="Google" id="ProtNLM"/>
    </source>
</evidence>
<name>A0A9X3I857_9SPHI</name>
<dbReference type="RefSeq" id="WP_010599359.1">
    <property type="nucleotide sequence ID" value="NZ_JAPJUH010000002.1"/>
</dbReference>
<dbReference type="Gene3D" id="1.25.40.10">
    <property type="entry name" value="Tetratricopeptide repeat domain"/>
    <property type="match status" value="1"/>
</dbReference>
<accession>A0A9X3I857</accession>
<feature type="chain" id="PRO_5040847430" description="Tetratricopeptide repeat protein" evidence="1">
    <location>
        <begin position="18"/>
        <end position="280"/>
    </location>
</feature>